<keyword evidence="1" id="KW-0560">Oxidoreductase</keyword>
<dbReference type="InterPro" id="IPR050463">
    <property type="entry name" value="Gfo/Idh/MocA_oxidrdct_glycsds"/>
</dbReference>
<dbReference type="Pfam" id="PF22725">
    <property type="entry name" value="GFO_IDH_MocA_C3"/>
    <property type="match status" value="1"/>
</dbReference>
<evidence type="ECO:0000313" key="4">
    <source>
        <dbReference type="EMBL" id="PVE50611.1"/>
    </source>
</evidence>
<name>A0AA92BZT7_RHIRH</name>
<dbReference type="PANTHER" id="PTHR43818">
    <property type="entry name" value="BCDNA.GH03377"/>
    <property type="match status" value="1"/>
</dbReference>
<feature type="domain" description="GFO/IDH/MocA-like oxidoreductase" evidence="3">
    <location>
        <begin position="196"/>
        <end position="272"/>
    </location>
</feature>
<accession>A0AA92BZT7</accession>
<dbReference type="PANTHER" id="PTHR43818:SF11">
    <property type="entry name" value="BCDNA.GH03377"/>
    <property type="match status" value="1"/>
</dbReference>
<evidence type="ECO:0000259" key="3">
    <source>
        <dbReference type="Pfam" id="PF22725"/>
    </source>
</evidence>
<dbReference type="Pfam" id="PF01408">
    <property type="entry name" value="GFO_IDH_MocA"/>
    <property type="match status" value="1"/>
</dbReference>
<reference evidence="4 5" key="1">
    <citation type="submission" date="2018-04" db="EMBL/GenBank/DDBJ databases">
        <authorList>
            <person name="Hagen T."/>
        </authorList>
    </citation>
    <scope>NUCLEOTIDE SEQUENCE [LARGE SCALE GENOMIC DNA]</scope>
    <source>
        <strain evidence="4 5">TPD7009</strain>
    </source>
</reference>
<evidence type="ECO:0000256" key="1">
    <source>
        <dbReference type="ARBA" id="ARBA00023002"/>
    </source>
</evidence>
<organism evidence="4 5">
    <name type="scientific">Rhizobium rhizogenes</name>
    <name type="common">Agrobacterium rhizogenes</name>
    <dbReference type="NCBI Taxonomy" id="359"/>
    <lineage>
        <taxon>Bacteria</taxon>
        <taxon>Pseudomonadati</taxon>
        <taxon>Pseudomonadota</taxon>
        <taxon>Alphaproteobacteria</taxon>
        <taxon>Hyphomicrobiales</taxon>
        <taxon>Rhizobiaceae</taxon>
        <taxon>Rhizobium/Agrobacterium group</taxon>
        <taxon>Rhizobium</taxon>
    </lineage>
</organism>
<dbReference type="GO" id="GO:0016491">
    <property type="term" value="F:oxidoreductase activity"/>
    <property type="evidence" value="ECO:0007669"/>
    <property type="project" value="UniProtKB-KW"/>
</dbReference>
<protein>
    <submittedName>
        <fullName evidence="4">Oxidoreductase</fullName>
    </submittedName>
</protein>
<dbReference type="InterPro" id="IPR000683">
    <property type="entry name" value="Gfo/Idh/MocA-like_OxRdtase_N"/>
</dbReference>
<dbReference type="Gene3D" id="3.40.50.720">
    <property type="entry name" value="NAD(P)-binding Rossmann-like Domain"/>
    <property type="match status" value="1"/>
</dbReference>
<proteinExistence type="predicted"/>
<dbReference type="SUPFAM" id="SSF55347">
    <property type="entry name" value="Glyceraldehyde-3-phosphate dehydrogenase-like, C-terminal domain"/>
    <property type="match status" value="1"/>
</dbReference>
<dbReference type="InterPro" id="IPR055170">
    <property type="entry name" value="GFO_IDH_MocA-like_dom"/>
</dbReference>
<dbReference type="GO" id="GO:0000166">
    <property type="term" value="F:nucleotide binding"/>
    <property type="evidence" value="ECO:0007669"/>
    <property type="project" value="InterPro"/>
</dbReference>
<dbReference type="SUPFAM" id="SSF51735">
    <property type="entry name" value="NAD(P)-binding Rossmann-fold domains"/>
    <property type="match status" value="1"/>
</dbReference>
<evidence type="ECO:0000313" key="5">
    <source>
        <dbReference type="Proteomes" id="UP000244335"/>
    </source>
</evidence>
<evidence type="ECO:0000259" key="2">
    <source>
        <dbReference type="Pfam" id="PF01408"/>
    </source>
</evidence>
<feature type="domain" description="Gfo/Idh/MocA-like oxidoreductase N-terminal" evidence="2">
    <location>
        <begin position="12"/>
        <end position="132"/>
    </location>
</feature>
<gene>
    <name evidence="4" type="ORF">DC430_20710</name>
</gene>
<sequence>MEKNMTEESRMLKVGILGCGPISQAAHFESAAKAKNVDLYAICDVADDLRDRMAATYAPSKSYNDYDAMLNDADVDAVIIATSDAFHVPASIAALKAGKHVLCEKPIGTSVEEVEELRAAVRASDRVLQVGHMKRYDAGLQSARDFIDSEMGEMLALKAWYCDSTHRYAVTDAVQPLMIKSAKAKKPSGNPKADLAQYYMLAHGSHLLDTARYFAGEIVELEARMRNRFNAFSWFIDVEFANGVMGHLDLTVPVRMDWHEGFQIYGENGSIVARTYNPWLFKTSDVDIFSEKTGATSRILGADGHFYRRQLEGFANTILTGAPMSGADIDDGVASVRGMVAAMQSVNSGKSVRLADVEGKV</sequence>
<dbReference type="InterPro" id="IPR036291">
    <property type="entry name" value="NAD(P)-bd_dom_sf"/>
</dbReference>
<dbReference type="Proteomes" id="UP000244335">
    <property type="component" value="Unassembled WGS sequence"/>
</dbReference>
<comment type="caution">
    <text evidence="4">The sequence shown here is derived from an EMBL/GenBank/DDBJ whole genome shotgun (WGS) entry which is preliminary data.</text>
</comment>
<dbReference type="AlphaFoldDB" id="A0AA92BZT7"/>
<dbReference type="Gene3D" id="3.30.360.10">
    <property type="entry name" value="Dihydrodipicolinate Reductase, domain 2"/>
    <property type="match status" value="1"/>
</dbReference>
<dbReference type="EMBL" id="QDFR01000010">
    <property type="protein sequence ID" value="PVE50611.1"/>
    <property type="molecule type" value="Genomic_DNA"/>
</dbReference>